<name>A0AAV4QMM0_CAEEX</name>
<protein>
    <submittedName>
        <fullName evidence="1">Uncharacterized protein</fullName>
    </submittedName>
</protein>
<accession>A0AAV4QMM0</accession>
<reference evidence="1 2" key="1">
    <citation type="submission" date="2021-06" db="EMBL/GenBank/DDBJ databases">
        <title>Caerostris extrusa draft genome.</title>
        <authorList>
            <person name="Kono N."/>
            <person name="Arakawa K."/>
        </authorList>
    </citation>
    <scope>NUCLEOTIDE SEQUENCE [LARGE SCALE GENOMIC DNA]</scope>
</reference>
<sequence>MKVIISSEEALKLFSFNDGLYQKSASPGGLLESSQPLNNQKSNRHNISRRLLAMREIRIQVLKVHHSKEKCLKFPMLNISFQNANGKEMYPKMNTTSQNANGEINVPKCLTIIMKVLKSPMVDSYFKGPMVKKNIQS</sequence>
<evidence type="ECO:0000313" key="2">
    <source>
        <dbReference type="Proteomes" id="UP001054945"/>
    </source>
</evidence>
<evidence type="ECO:0000313" key="1">
    <source>
        <dbReference type="EMBL" id="GIY10079.1"/>
    </source>
</evidence>
<organism evidence="1 2">
    <name type="scientific">Caerostris extrusa</name>
    <name type="common">Bark spider</name>
    <name type="synonym">Caerostris bankana</name>
    <dbReference type="NCBI Taxonomy" id="172846"/>
    <lineage>
        <taxon>Eukaryota</taxon>
        <taxon>Metazoa</taxon>
        <taxon>Ecdysozoa</taxon>
        <taxon>Arthropoda</taxon>
        <taxon>Chelicerata</taxon>
        <taxon>Arachnida</taxon>
        <taxon>Araneae</taxon>
        <taxon>Araneomorphae</taxon>
        <taxon>Entelegynae</taxon>
        <taxon>Araneoidea</taxon>
        <taxon>Araneidae</taxon>
        <taxon>Caerostris</taxon>
    </lineage>
</organism>
<proteinExistence type="predicted"/>
<dbReference type="EMBL" id="BPLR01006472">
    <property type="protein sequence ID" value="GIY10079.1"/>
    <property type="molecule type" value="Genomic_DNA"/>
</dbReference>
<gene>
    <name evidence="1" type="ORF">CEXT_476291</name>
</gene>
<comment type="caution">
    <text evidence="1">The sequence shown here is derived from an EMBL/GenBank/DDBJ whole genome shotgun (WGS) entry which is preliminary data.</text>
</comment>
<dbReference type="AlphaFoldDB" id="A0AAV4QMM0"/>
<keyword evidence="2" id="KW-1185">Reference proteome</keyword>
<dbReference type="Proteomes" id="UP001054945">
    <property type="component" value="Unassembled WGS sequence"/>
</dbReference>